<evidence type="ECO:0000256" key="2">
    <source>
        <dbReference type="ARBA" id="ARBA00022927"/>
    </source>
</evidence>
<evidence type="ECO:0000256" key="1">
    <source>
        <dbReference type="ARBA" id="ARBA00022448"/>
    </source>
</evidence>
<feature type="region of interest" description="Disordered" evidence="3">
    <location>
        <begin position="201"/>
        <end position="232"/>
    </location>
</feature>
<feature type="domain" description="Mon2/Sec7/BIG1-like HUS" evidence="4">
    <location>
        <begin position="242"/>
        <end position="358"/>
    </location>
</feature>
<keyword evidence="1" id="KW-0813">Transport</keyword>
<dbReference type="InterPro" id="IPR032629">
    <property type="entry name" value="DCB_dom"/>
</dbReference>
<accession>A0AAV1HU49</accession>
<reference evidence="6 7" key="1">
    <citation type="submission" date="2023-10" db="EMBL/GenBank/DDBJ databases">
        <authorList>
            <person name="Maclean D."/>
            <person name="Macfadyen A."/>
        </authorList>
    </citation>
    <scope>NUCLEOTIDE SEQUENCE [LARGE SCALE GENOMIC DNA]</scope>
</reference>
<dbReference type="Pfam" id="PF12783">
    <property type="entry name" value="Sec7-like_HUS"/>
    <property type="match status" value="1"/>
</dbReference>
<sequence length="391" mass="42720">MRGSNPLSVLEADLRLLSGESRKAESLTGQLTGWLSGPEHPQLREAAERALLKLRTPLDPGDEEASARQRKEVLKPFLAACNIRSPKLASISLISIQKLLAKGVLDHDDIEAIMQALEQVEKLRDEGVQLKMLQTGLALMQCPLLADNEDAVAAVLGICFRLFVDPKNPDSVVNTAATTVRQVVALVFEHVNIERSRQDGTCMSLPAAPSSPHGKSVRSQAGSEGLHSPGGGALAERGPANAALKLLDDLCMMLTANAAMLHWLRAPALPRPFVMDLLDFVLGNSAPVFRELPAFEHALLLRVCALLTTQLQNLLDPLCEPALQASDLRVTLRTVRTLLQQFYRQLRSKCGVFIETLLAGDTRLDCLNMPLWPSFCHSKVTMITDVRLITL</sequence>
<evidence type="ECO:0000259" key="5">
    <source>
        <dbReference type="Pfam" id="PF16213"/>
    </source>
</evidence>
<keyword evidence="2" id="KW-0653">Protein transport</keyword>
<keyword evidence="7" id="KW-1185">Reference proteome</keyword>
<evidence type="ECO:0000313" key="7">
    <source>
        <dbReference type="Proteomes" id="UP001314263"/>
    </source>
</evidence>
<gene>
    <name evidence="6" type="ORF">CVIRNUC_001484</name>
</gene>
<dbReference type="EMBL" id="CAUYUE010000002">
    <property type="protein sequence ID" value="CAK0743623.1"/>
    <property type="molecule type" value="Genomic_DNA"/>
</dbReference>
<dbReference type="InterPro" id="IPR032691">
    <property type="entry name" value="Mon2/Sec7/BIG1-like_HUS"/>
</dbReference>
<dbReference type="Pfam" id="PF16213">
    <property type="entry name" value="DCB"/>
    <property type="match status" value="1"/>
</dbReference>
<proteinExistence type="predicted"/>
<dbReference type="AlphaFoldDB" id="A0AAV1HU49"/>
<dbReference type="Proteomes" id="UP001314263">
    <property type="component" value="Unassembled WGS sequence"/>
</dbReference>
<comment type="caution">
    <text evidence="6">The sequence shown here is derived from an EMBL/GenBank/DDBJ whole genome shotgun (WGS) entry which is preliminary data.</text>
</comment>
<evidence type="ECO:0000259" key="4">
    <source>
        <dbReference type="Pfam" id="PF12783"/>
    </source>
</evidence>
<protein>
    <submittedName>
        <fullName evidence="6">Uncharacterized protein</fullName>
    </submittedName>
</protein>
<dbReference type="GO" id="GO:0015031">
    <property type="term" value="P:protein transport"/>
    <property type="evidence" value="ECO:0007669"/>
    <property type="project" value="UniProtKB-KW"/>
</dbReference>
<evidence type="ECO:0000313" key="6">
    <source>
        <dbReference type="EMBL" id="CAK0743623.1"/>
    </source>
</evidence>
<evidence type="ECO:0000256" key="3">
    <source>
        <dbReference type="SAM" id="MobiDB-lite"/>
    </source>
</evidence>
<organism evidence="6 7">
    <name type="scientific">Coccomyxa viridis</name>
    <dbReference type="NCBI Taxonomy" id="1274662"/>
    <lineage>
        <taxon>Eukaryota</taxon>
        <taxon>Viridiplantae</taxon>
        <taxon>Chlorophyta</taxon>
        <taxon>core chlorophytes</taxon>
        <taxon>Trebouxiophyceae</taxon>
        <taxon>Trebouxiophyceae incertae sedis</taxon>
        <taxon>Coccomyxaceae</taxon>
        <taxon>Coccomyxa</taxon>
    </lineage>
</organism>
<feature type="domain" description="Mon2/Sec7/BIG1-like dimerisation and cyclophilin-binding" evidence="5">
    <location>
        <begin position="39"/>
        <end position="194"/>
    </location>
</feature>
<name>A0AAV1HU49_9CHLO</name>